<dbReference type="AlphaFoldDB" id="A0A1I7U4P6"/>
<evidence type="ECO:0000256" key="5">
    <source>
        <dbReference type="SAM" id="MobiDB-lite"/>
    </source>
</evidence>
<keyword evidence="1" id="KW-0479">Metal-binding</keyword>
<evidence type="ECO:0000256" key="1">
    <source>
        <dbReference type="ARBA" id="ARBA00022723"/>
    </source>
</evidence>
<evidence type="ECO:0000256" key="4">
    <source>
        <dbReference type="PROSITE-ProRule" id="PRU00146"/>
    </source>
</evidence>
<dbReference type="Pfam" id="PF00628">
    <property type="entry name" value="PHD"/>
    <property type="match status" value="1"/>
</dbReference>
<dbReference type="Proteomes" id="UP000095282">
    <property type="component" value="Unplaced"/>
</dbReference>
<feature type="region of interest" description="Disordered" evidence="5">
    <location>
        <begin position="1"/>
        <end position="31"/>
    </location>
</feature>
<dbReference type="SUPFAM" id="SSF57903">
    <property type="entry name" value="FYVE/PHD zinc finger"/>
    <property type="match status" value="1"/>
</dbReference>
<dbReference type="PROSITE" id="PS50016">
    <property type="entry name" value="ZF_PHD_2"/>
    <property type="match status" value="1"/>
</dbReference>
<dbReference type="Gene3D" id="3.30.40.10">
    <property type="entry name" value="Zinc/RING finger domain, C3HC4 (zinc finger)"/>
    <property type="match status" value="1"/>
</dbReference>
<evidence type="ECO:0000313" key="7">
    <source>
        <dbReference type="Proteomes" id="UP000095282"/>
    </source>
</evidence>
<evidence type="ECO:0000313" key="8">
    <source>
        <dbReference type="WBParaSite" id="Csp11.Scaffold629.g14816.t2"/>
    </source>
</evidence>
<dbReference type="InterPro" id="IPR019787">
    <property type="entry name" value="Znf_PHD-finger"/>
</dbReference>
<dbReference type="eggNOG" id="KOG4323">
    <property type="taxonomic scope" value="Eukaryota"/>
</dbReference>
<organism evidence="7 8">
    <name type="scientific">Caenorhabditis tropicalis</name>
    <dbReference type="NCBI Taxonomy" id="1561998"/>
    <lineage>
        <taxon>Eukaryota</taxon>
        <taxon>Metazoa</taxon>
        <taxon>Ecdysozoa</taxon>
        <taxon>Nematoda</taxon>
        <taxon>Chromadorea</taxon>
        <taxon>Rhabditida</taxon>
        <taxon>Rhabditina</taxon>
        <taxon>Rhabditomorpha</taxon>
        <taxon>Rhabditoidea</taxon>
        <taxon>Rhabditidae</taxon>
        <taxon>Peloderinae</taxon>
        <taxon>Caenorhabditis</taxon>
    </lineage>
</organism>
<feature type="compositionally biased region" description="Low complexity" evidence="5">
    <location>
        <begin position="14"/>
        <end position="25"/>
    </location>
</feature>
<dbReference type="FunFam" id="3.30.40.10:FF:001136">
    <property type="entry name" value="PHd Finger family"/>
    <property type="match status" value="1"/>
</dbReference>
<name>A0A1I7U4P6_9PELO</name>
<feature type="domain" description="PHD-type" evidence="6">
    <location>
        <begin position="160"/>
        <end position="215"/>
    </location>
</feature>
<dbReference type="InterPro" id="IPR013083">
    <property type="entry name" value="Znf_RING/FYVE/PHD"/>
</dbReference>
<evidence type="ECO:0000256" key="2">
    <source>
        <dbReference type="ARBA" id="ARBA00022771"/>
    </source>
</evidence>
<dbReference type="InterPro" id="IPR011011">
    <property type="entry name" value="Znf_FYVE_PHD"/>
</dbReference>
<keyword evidence="7" id="KW-1185">Reference proteome</keyword>
<dbReference type="SMART" id="SM00249">
    <property type="entry name" value="PHD"/>
    <property type="match status" value="1"/>
</dbReference>
<dbReference type="WBParaSite" id="Csp11.Scaffold629.g14816.t2">
    <property type="protein sequence ID" value="Csp11.Scaffold629.g14816.t2"/>
    <property type="gene ID" value="Csp11.Scaffold629.g14816"/>
</dbReference>
<dbReference type="InterPro" id="IPR019786">
    <property type="entry name" value="Zinc_finger_PHD-type_CS"/>
</dbReference>
<sequence length="245" mass="26966">MSEEDALKIDEEVAPTTAEAEATSPEEPPPFEANAYIAKLIDFMRSTEQDANQKFSEFMAKVSMNPLPLTVLFQTWSRPSDSADFFTDAFPMDTGGAKVPQNMMMTAQKRIAGTQRLMYAPPQAIHKATLGGPSSSGAPPTKKTKKQVPVIDDSIYCTTDQPCKTCDGVSQSGNQVLACKRCRDCYHMRCSIPPVSVDEASDPNFQYHCKTCLISRKIMDSSRSRSPSPVMTEAKMMKMGKVTKP</sequence>
<proteinExistence type="predicted"/>
<dbReference type="STRING" id="1561998.A0A1I7U4P6"/>
<evidence type="ECO:0000256" key="3">
    <source>
        <dbReference type="ARBA" id="ARBA00022833"/>
    </source>
</evidence>
<dbReference type="InterPro" id="IPR001965">
    <property type="entry name" value="Znf_PHD"/>
</dbReference>
<dbReference type="GO" id="GO:0008270">
    <property type="term" value="F:zinc ion binding"/>
    <property type="evidence" value="ECO:0007669"/>
    <property type="project" value="UniProtKB-KW"/>
</dbReference>
<feature type="compositionally biased region" description="Basic and acidic residues" evidence="5">
    <location>
        <begin position="1"/>
        <end position="11"/>
    </location>
</feature>
<evidence type="ECO:0000259" key="6">
    <source>
        <dbReference type="PROSITE" id="PS50016"/>
    </source>
</evidence>
<dbReference type="PROSITE" id="PS01359">
    <property type="entry name" value="ZF_PHD_1"/>
    <property type="match status" value="1"/>
</dbReference>
<accession>A0A1I7U4P6</accession>
<protein>
    <submittedName>
        <fullName evidence="8">PHD-type domain-containing protein</fullName>
    </submittedName>
</protein>
<reference evidence="8" key="1">
    <citation type="submission" date="2016-11" db="UniProtKB">
        <authorList>
            <consortium name="WormBaseParasite"/>
        </authorList>
    </citation>
    <scope>IDENTIFICATION</scope>
</reference>
<keyword evidence="2 4" id="KW-0863">Zinc-finger</keyword>
<keyword evidence="3" id="KW-0862">Zinc</keyword>